<dbReference type="InParanoid" id="A0A2P5BTD1"/>
<evidence type="ECO:0000313" key="3">
    <source>
        <dbReference type="EMBL" id="PON52048.1"/>
    </source>
</evidence>
<dbReference type="AlphaFoldDB" id="A0A2P5BTD1"/>
<keyword evidence="2" id="KW-0732">Signal</keyword>
<dbReference type="EMBL" id="JXTC01000465">
    <property type="protein sequence ID" value="PON52048.1"/>
    <property type="molecule type" value="Genomic_DNA"/>
</dbReference>
<feature type="non-terminal residue" evidence="3">
    <location>
        <position position="1"/>
    </location>
</feature>
<keyword evidence="1" id="KW-0472">Membrane</keyword>
<sequence>KAGFHPIFVHVKVFFSTLIIVSSSSFSPSLIVSSSHPILNSGCIGSGSLQGSHNFVIRSFASFSPTFSFTSVSSRSIGIKTGHRRPFTSFPNPNTFCPQLGTFFRPLSIAIAAAVGVIFLGDALHLGRYGIVSLIWFQDHRRITNDNLF</sequence>
<organism evidence="3 4">
    <name type="scientific">Trema orientale</name>
    <name type="common">Charcoal tree</name>
    <name type="synonym">Celtis orientalis</name>
    <dbReference type="NCBI Taxonomy" id="63057"/>
    <lineage>
        <taxon>Eukaryota</taxon>
        <taxon>Viridiplantae</taxon>
        <taxon>Streptophyta</taxon>
        <taxon>Embryophyta</taxon>
        <taxon>Tracheophyta</taxon>
        <taxon>Spermatophyta</taxon>
        <taxon>Magnoliopsida</taxon>
        <taxon>eudicotyledons</taxon>
        <taxon>Gunneridae</taxon>
        <taxon>Pentapetalae</taxon>
        <taxon>rosids</taxon>
        <taxon>fabids</taxon>
        <taxon>Rosales</taxon>
        <taxon>Cannabaceae</taxon>
        <taxon>Trema</taxon>
    </lineage>
</organism>
<feature type="signal peptide" evidence="2">
    <location>
        <begin position="1"/>
        <end position="23"/>
    </location>
</feature>
<keyword evidence="1" id="KW-1133">Transmembrane helix</keyword>
<evidence type="ECO:0000256" key="1">
    <source>
        <dbReference type="SAM" id="Phobius"/>
    </source>
</evidence>
<feature type="chain" id="PRO_5015169958" evidence="2">
    <location>
        <begin position="24"/>
        <end position="149"/>
    </location>
</feature>
<name>A0A2P5BTD1_TREOI</name>
<proteinExistence type="predicted"/>
<keyword evidence="4" id="KW-1185">Reference proteome</keyword>
<reference evidence="4" key="1">
    <citation type="submission" date="2016-06" db="EMBL/GenBank/DDBJ databases">
        <title>Parallel loss of symbiosis genes in relatives of nitrogen-fixing non-legume Parasponia.</title>
        <authorList>
            <person name="Van Velzen R."/>
            <person name="Holmer R."/>
            <person name="Bu F."/>
            <person name="Rutten L."/>
            <person name="Van Zeijl A."/>
            <person name="Liu W."/>
            <person name="Santuari L."/>
            <person name="Cao Q."/>
            <person name="Sharma T."/>
            <person name="Shen D."/>
            <person name="Roswanjaya Y."/>
            <person name="Wardhani T."/>
            <person name="Kalhor M.S."/>
            <person name="Jansen J."/>
            <person name="Van den Hoogen J."/>
            <person name="Gungor B."/>
            <person name="Hartog M."/>
            <person name="Hontelez J."/>
            <person name="Verver J."/>
            <person name="Yang W.-C."/>
            <person name="Schijlen E."/>
            <person name="Repin R."/>
            <person name="Schilthuizen M."/>
            <person name="Schranz E."/>
            <person name="Heidstra R."/>
            <person name="Miyata K."/>
            <person name="Fedorova E."/>
            <person name="Kohlen W."/>
            <person name="Bisseling T."/>
            <person name="Smit S."/>
            <person name="Geurts R."/>
        </authorList>
    </citation>
    <scope>NUCLEOTIDE SEQUENCE [LARGE SCALE GENOMIC DNA]</scope>
    <source>
        <strain evidence="4">cv. RG33-2</strain>
    </source>
</reference>
<keyword evidence="1" id="KW-0812">Transmembrane</keyword>
<comment type="caution">
    <text evidence="3">The sequence shown here is derived from an EMBL/GenBank/DDBJ whole genome shotgun (WGS) entry which is preliminary data.</text>
</comment>
<dbReference type="OrthoDB" id="1727045at2759"/>
<feature type="transmembrane region" description="Helical" evidence="1">
    <location>
        <begin position="7"/>
        <end position="26"/>
    </location>
</feature>
<evidence type="ECO:0000313" key="4">
    <source>
        <dbReference type="Proteomes" id="UP000237000"/>
    </source>
</evidence>
<gene>
    <name evidence="3" type="ORF">TorRG33x02_309820</name>
</gene>
<protein>
    <submittedName>
        <fullName evidence="3">Uncharacterized protein</fullName>
    </submittedName>
</protein>
<evidence type="ECO:0000256" key="2">
    <source>
        <dbReference type="SAM" id="SignalP"/>
    </source>
</evidence>
<feature type="transmembrane region" description="Helical" evidence="1">
    <location>
        <begin position="103"/>
        <end position="124"/>
    </location>
</feature>
<accession>A0A2P5BTD1</accession>
<dbReference type="Proteomes" id="UP000237000">
    <property type="component" value="Unassembled WGS sequence"/>
</dbReference>